<proteinExistence type="predicted"/>
<dbReference type="EMBL" id="MHTO01000027">
    <property type="protein sequence ID" value="OHA61886.1"/>
    <property type="molecule type" value="Genomic_DNA"/>
</dbReference>
<dbReference type="AlphaFoldDB" id="A0A1G2QMZ9"/>
<comment type="caution">
    <text evidence="1">The sequence shown here is derived from an EMBL/GenBank/DDBJ whole genome shotgun (WGS) entry which is preliminary data.</text>
</comment>
<evidence type="ECO:0000313" key="2">
    <source>
        <dbReference type="Proteomes" id="UP000179245"/>
    </source>
</evidence>
<protein>
    <submittedName>
        <fullName evidence="1">Uncharacterized protein</fullName>
    </submittedName>
</protein>
<gene>
    <name evidence="1" type="ORF">A2117_01735</name>
</gene>
<accession>A0A1G2QMZ9</accession>
<dbReference type="STRING" id="1802443.A2117_01735"/>
<dbReference type="Proteomes" id="UP000179245">
    <property type="component" value="Unassembled WGS sequence"/>
</dbReference>
<reference evidence="1 2" key="1">
    <citation type="journal article" date="2016" name="Nat. Commun.">
        <title>Thousands of microbial genomes shed light on interconnected biogeochemical processes in an aquifer system.</title>
        <authorList>
            <person name="Anantharaman K."/>
            <person name="Brown C.T."/>
            <person name="Hug L.A."/>
            <person name="Sharon I."/>
            <person name="Castelle C.J."/>
            <person name="Probst A.J."/>
            <person name="Thomas B.C."/>
            <person name="Singh A."/>
            <person name="Wilkins M.J."/>
            <person name="Karaoz U."/>
            <person name="Brodie E.L."/>
            <person name="Williams K.H."/>
            <person name="Hubbard S.S."/>
            <person name="Banfield J.F."/>
        </authorList>
    </citation>
    <scope>NUCLEOTIDE SEQUENCE [LARGE SCALE GENOMIC DNA]</scope>
</reference>
<evidence type="ECO:0000313" key="1">
    <source>
        <dbReference type="EMBL" id="OHA61886.1"/>
    </source>
</evidence>
<name>A0A1G2QMZ9_9BACT</name>
<organism evidence="1 2">
    <name type="scientific">Candidatus Wildermuthbacteria bacterium GWA2_46_15</name>
    <dbReference type="NCBI Taxonomy" id="1802443"/>
    <lineage>
        <taxon>Bacteria</taxon>
        <taxon>Candidatus Wildermuthiibacteriota</taxon>
    </lineage>
</organism>
<sequence>MEIIHKKLAEGRWFDLSLCEQLGNIGSEINRTLRWKDKDQNNFERAISRALELFDLTLKDPRWKKRLKEIARARELFCDAITGGKEYKSSLKDLDRYFFYYAFCARRNGR</sequence>